<gene>
    <name evidence="1" type="ORF">GSI01S_16_01280</name>
</gene>
<dbReference type="SUPFAM" id="SSF53474">
    <property type="entry name" value="alpha/beta-Hydrolases"/>
    <property type="match status" value="1"/>
</dbReference>
<dbReference type="PANTHER" id="PTHR34853:SF1">
    <property type="entry name" value="LIPASE 5"/>
    <property type="match status" value="1"/>
</dbReference>
<dbReference type="AlphaFoldDB" id="L7LKX9"/>
<evidence type="ECO:0000313" key="2">
    <source>
        <dbReference type="Proteomes" id="UP000035083"/>
    </source>
</evidence>
<keyword evidence="2" id="KW-1185">Reference proteome</keyword>
<dbReference type="RefSeq" id="WP_006896803.1">
    <property type="nucleotide sequence ID" value="NZ_BANU01000016.1"/>
</dbReference>
<dbReference type="GO" id="GO:0016042">
    <property type="term" value="P:lipid catabolic process"/>
    <property type="evidence" value="ECO:0007669"/>
    <property type="project" value="InterPro"/>
</dbReference>
<evidence type="ECO:0008006" key="3">
    <source>
        <dbReference type="Google" id="ProtNLM"/>
    </source>
</evidence>
<reference evidence="1 2" key="1">
    <citation type="submission" date="2012-12" db="EMBL/GenBank/DDBJ databases">
        <title>Whole genome shotgun sequence of Gordonia sihwensis NBRC 108236.</title>
        <authorList>
            <person name="Yoshida I."/>
            <person name="Hosoyama A."/>
            <person name="Tsuchikane K."/>
            <person name="Ando Y."/>
            <person name="Baba S."/>
            <person name="Ohji S."/>
            <person name="Hamada M."/>
            <person name="Tamura T."/>
            <person name="Yamazoe A."/>
            <person name="Yamazaki S."/>
            <person name="Fujita N."/>
        </authorList>
    </citation>
    <scope>NUCLEOTIDE SEQUENCE [LARGE SCALE GENOMIC DNA]</scope>
    <source>
        <strain evidence="1 2">NBRC 108236</strain>
    </source>
</reference>
<name>L7LKX9_9ACTN</name>
<dbReference type="Proteomes" id="UP000035083">
    <property type="component" value="Unassembled WGS sequence"/>
</dbReference>
<comment type="caution">
    <text evidence="1">The sequence shown here is derived from an EMBL/GenBank/DDBJ whole genome shotgun (WGS) entry which is preliminary data.</text>
</comment>
<dbReference type="PIRSF" id="PIRSF029171">
    <property type="entry name" value="Esterase_LipA"/>
    <property type="match status" value="1"/>
</dbReference>
<evidence type="ECO:0000313" key="1">
    <source>
        <dbReference type="EMBL" id="GAC61401.1"/>
    </source>
</evidence>
<dbReference type="InterPro" id="IPR029058">
    <property type="entry name" value="AB_hydrolase_fold"/>
</dbReference>
<dbReference type="EMBL" id="BANU01000016">
    <property type="protein sequence ID" value="GAC61401.1"/>
    <property type="molecule type" value="Genomic_DNA"/>
</dbReference>
<protein>
    <recommendedName>
        <fullName evidence="3">Lipase</fullName>
    </recommendedName>
</protein>
<accession>L7LKX9</accession>
<dbReference type="Gene3D" id="3.40.50.1820">
    <property type="entry name" value="alpha/beta hydrolase"/>
    <property type="match status" value="1"/>
</dbReference>
<dbReference type="InterPro" id="IPR005152">
    <property type="entry name" value="Lipase_secreted"/>
</dbReference>
<dbReference type="GO" id="GO:0004806">
    <property type="term" value="F:triacylglycerol lipase activity"/>
    <property type="evidence" value="ECO:0007669"/>
    <property type="project" value="InterPro"/>
</dbReference>
<dbReference type="Pfam" id="PF03583">
    <property type="entry name" value="LIP"/>
    <property type="match status" value="1"/>
</dbReference>
<organism evidence="1 2">
    <name type="scientific">Gordonia sihwensis NBRC 108236</name>
    <dbReference type="NCBI Taxonomy" id="1223544"/>
    <lineage>
        <taxon>Bacteria</taxon>
        <taxon>Bacillati</taxon>
        <taxon>Actinomycetota</taxon>
        <taxon>Actinomycetes</taxon>
        <taxon>Mycobacteriales</taxon>
        <taxon>Gordoniaceae</taxon>
        <taxon>Gordonia</taxon>
    </lineage>
</organism>
<proteinExistence type="predicted"/>
<dbReference type="eggNOG" id="COG1506">
    <property type="taxonomic scope" value="Bacteria"/>
</dbReference>
<dbReference type="PANTHER" id="PTHR34853">
    <property type="match status" value="1"/>
</dbReference>
<sequence>MRSGIRGTLAGRIFVLVALVGRALALVPGTTRAAPSNSAGSVIDVVTRPPGWRGLQNGRAIDYWTQDPQGRPVPTSGALFVPAGPAPKGGWPVVAYTHGTSGYGPGCGGQSAPDAEPNRYITRLVHSGYAVVATDYVGLGRFDTGVHPYLNTRSESAATIDMLRAARSVEPTLSNRWAVTGDSQGGQAALATAHRQRWYGPRTDFRGTVSLDPESDVEKVMPFLGPYIPAMPTPLNGSYNFLLAILAGLRAADPAADVNTYLTPKGEALVDQVGRTCDGPAVDPGIAFGSLLSRPLGTGPLAPALMKYMAVPVSEYDAPILLLLNTRDTTVPSPLHAKLAADFALNRVDYRMVVGNGSHTDMDAAQWAAFDRFFATHLK</sequence>